<accession>A0A2W1BTV0</accession>
<keyword evidence="1" id="KW-0472">Membrane</keyword>
<feature type="transmembrane region" description="Helical" evidence="1">
    <location>
        <begin position="89"/>
        <end position="110"/>
    </location>
</feature>
<reference evidence="2 3" key="1">
    <citation type="journal article" date="2017" name="BMC Biol.">
        <title>Genomic innovations, transcriptional plasticity and gene loss underlying the evolution and divergence of two highly polyphagous and invasive Helicoverpa pest species.</title>
        <authorList>
            <person name="Pearce S.L."/>
            <person name="Clarke D.F."/>
            <person name="East P.D."/>
            <person name="Elfekih S."/>
            <person name="Gordon K.H."/>
            <person name="Jermiin L.S."/>
            <person name="McGaughran A."/>
            <person name="Oakeshott J.G."/>
            <person name="Papanikolaou A."/>
            <person name="Perera O.P."/>
            <person name="Rane R.V."/>
            <person name="Richards S."/>
            <person name="Tay W.T."/>
            <person name="Walsh T.K."/>
            <person name="Anderson A."/>
            <person name="Anderson C.J."/>
            <person name="Asgari S."/>
            <person name="Board P.G."/>
            <person name="Bretschneider A."/>
            <person name="Campbell P.M."/>
            <person name="Chertemps T."/>
            <person name="Christeller J.T."/>
            <person name="Coppin C.W."/>
            <person name="Downes S.J."/>
            <person name="Duan G."/>
            <person name="Farnsworth C.A."/>
            <person name="Good R.T."/>
            <person name="Han L.B."/>
            <person name="Han Y.C."/>
            <person name="Hatje K."/>
            <person name="Horne I."/>
            <person name="Huang Y.P."/>
            <person name="Hughes D.S."/>
            <person name="Jacquin-Joly E."/>
            <person name="James W."/>
            <person name="Jhangiani S."/>
            <person name="Kollmar M."/>
            <person name="Kuwar S.S."/>
            <person name="Li S."/>
            <person name="Liu N.Y."/>
            <person name="Maibeche M.T."/>
            <person name="Miller J.R."/>
            <person name="Montagne N."/>
            <person name="Perry T."/>
            <person name="Qu J."/>
            <person name="Song S.V."/>
            <person name="Sutton G.G."/>
            <person name="Vogel H."/>
            <person name="Walenz B.P."/>
            <person name="Xu W."/>
            <person name="Zhang H.J."/>
            <person name="Zou Z."/>
            <person name="Batterham P."/>
            <person name="Edwards O.R."/>
            <person name="Feyereisen R."/>
            <person name="Gibbs R.A."/>
            <person name="Heckel D.G."/>
            <person name="McGrath A."/>
            <person name="Robin C."/>
            <person name="Scherer S.E."/>
            <person name="Worley K.C."/>
            <person name="Wu Y.D."/>
        </authorList>
    </citation>
    <scope>NUCLEOTIDE SEQUENCE [LARGE SCALE GENOMIC DNA]</scope>
    <source>
        <strain evidence="2">Harm_GR_Male_#8</strain>
        <tissue evidence="2">Whole organism</tissue>
    </source>
</reference>
<dbReference type="EMBL" id="KZ149937">
    <property type="protein sequence ID" value="PZC77075.1"/>
    <property type="molecule type" value="Genomic_DNA"/>
</dbReference>
<evidence type="ECO:0008006" key="4">
    <source>
        <dbReference type="Google" id="ProtNLM"/>
    </source>
</evidence>
<feature type="transmembrane region" description="Helical" evidence="1">
    <location>
        <begin position="172"/>
        <end position="199"/>
    </location>
</feature>
<feature type="transmembrane region" description="Helical" evidence="1">
    <location>
        <begin position="145"/>
        <end position="166"/>
    </location>
</feature>
<proteinExistence type="predicted"/>
<sequence length="250" mass="29484">MEPKGRIKRIFRRYIDKDIQKMILPLQMMQTICLNPKFSLKNNFIKPNNIANNLLAVVGVIFFVSLLIYRICDMMLDENLRRYQTVNFLYFATCVDSFFYGCGFIMNFILHFVHTMNNVNIILIFQEIHRHINDKASSNMAVFRNYVIVSMVFAFQTAASIYVYIVYMHPPWYVVCYVLVLISLDSNIAYSVCFMKLIADKLVLWNAKLLWSLQHGSHVMRCKKMARAYVQILNCFDVYKNIFELPVSIR</sequence>
<evidence type="ECO:0000313" key="3">
    <source>
        <dbReference type="Proteomes" id="UP000249218"/>
    </source>
</evidence>
<feature type="transmembrane region" description="Helical" evidence="1">
    <location>
        <begin position="50"/>
        <end position="69"/>
    </location>
</feature>
<organism evidence="2 3">
    <name type="scientific">Helicoverpa armigera</name>
    <name type="common">Cotton bollworm</name>
    <name type="synonym">Heliothis armigera</name>
    <dbReference type="NCBI Taxonomy" id="29058"/>
    <lineage>
        <taxon>Eukaryota</taxon>
        <taxon>Metazoa</taxon>
        <taxon>Ecdysozoa</taxon>
        <taxon>Arthropoda</taxon>
        <taxon>Hexapoda</taxon>
        <taxon>Insecta</taxon>
        <taxon>Pterygota</taxon>
        <taxon>Neoptera</taxon>
        <taxon>Endopterygota</taxon>
        <taxon>Lepidoptera</taxon>
        <taxon>Glossata</taxon>
        <taxon>Ditrysia</taxon>
        <taxon>Noctuoidea</taxon>
        <taxon>Noctuidae</taxon>
        <taxon>Heliothinae</taxon>
        <taxon>Helicoverpa</taxon>
    </lineage>
</organism>
<evidence type="ECO:0000256" key="1">
    <source>
        <dbReference type="SAM" id="Phobius"/>
    </source>
</evidence>
<protein>
    <recommendedName>
        <fullName evidence="4">Gustatory receptor</fullName>
    </recommendedName>
</protein>
<dbReference type="Proteomes" id="UP000249218">
    <property type="component" value="Unassembled WGS sequence"/>
</dbReference>
<keyword evidence="1" id="KW-0812">Transmembrane</keyword>
<dbReference type="OrthoDB" id="7490805at2759"/>
<name>A0A2W1BTV0_HELAM</name>
<keyword evidence="3" id="KW-1185">Reference proteome</keyword>
<evidence type="ECO:0000313" key="2">
    <source>
        <dbReference type="EMBL" id="PZC77075.1"/>
    </source>
</evidence>
<gene>
    <name evidence="2" type="primary">HaOG200725</name>
    <name evidence="2" type="ORF">B5X24_HaOG200725</name>
</gene>
<keyword evidence="1" id="KW-1133">Transmembrane helix</keyword>
<dbReference type="AlphaFoldDB" id="A0A2W1BTV0"/>